<gene>
    <name evidence="2" type="ORF">D1639_09325</name>
</gene>
<dbReference type="Gene3D" id="1.10.3480.10">
    <property type="entry name" value="TorD-like"/>
    <property type="match status" value="1"/>
</dbReference>
<protein>
    <recommendedName>
        <fullName evidence="3">Molecular chaperone TorD</fullName>
    </recommendedName>
</protein>
<dbReference type="InterPro" id="IPR050289">
    <property type="entry name" value="TorD/DmsD_chaperones"/>
</dbReference>
<dbReference type="InterPro" id="IPR020945">
    <property type="entry name" value="DMSO/NO3_reduct_chaperone"/>
</dbReference>
<comment type="caution">
    <text evidence="2">The sequence shown here is derived from an EMBL/GenBank/DDBJ whole genome shotgun (WGS) entry which is preliminary data.</text>
</comment>
<dbReference type="PANTHER" id="PTHR34227:SF1">
    <property type="entry name" value="DIMETHYL SULFOXIDE REDUCTASE CHAPERONE-RELATED"/>
    <property type="match status" value="1"/>
</dbReference>
<dbReference type="EMBL" id="QWKH01000088">
    <property type="protein sequence ID" value="NBI35220.1"/>
    <property type="molecule type" value="Genomic_DNA"/>
</dbReference>
<organism evidence="2">
    <name type="scientific">Muribaculaceae bacterium Z82</name>
    <dbReference type="NCBI Taxonomy" id="2304548"/>
    <lineage>
        <taxon>Bacteria</taxon>
        <taxon>Pseudomonadati</taxon>
        <taxon>Bacteroidota</taxon>
        <taxon>Bacteroidia</taxon>
        <taxon>Bacteroidales</taxon>
        <taxon>Muribaculaceae</taxon>
    </lineage>
</organism>
<proteinExistence type="predicted"/>
<reference evidence="2" key="1">
    <citation type="submission" date="2018-08" db="EMBL/GenBank/DDBJ databases">
        <title>Murine metabolic-syndrome-specific gut microbial biobank.</title>
        <authorList>
            <person name="Liu C."/>
        </authorList>
    </citation>
    <scope>NUCLEOTIDE SEQUENCE [LARGE SCALE GENOMIC DNA]</scope>
    <source>
        <strain evidence="2">Z82</strain>
    </source>
</reference>
<dbReference type="SUPFAM" id="SSF89155">
    <property type="entry name" value="TorD-like"/>
    <property type="match status" value="1"/>
</dbReference>
<name>A0A7C9JEG3_9BACT</name>
<dbReference type="Pfam" id="PF02613">
    <property type="entry name" value="Nitrate_red_del"/>
    <property type="match status" value="1"/>
</dbReference>
<dbReference type="PANTHER" id="PTHR34227">
    <property type="entry name" value="CHAPERONE PROTEIN YCDY"/>
    <property type="match status" value="1"/>
</dbReference>
<keyword evidence="1" id="KW-0143">Chaperone</keyword>
<dbReference type="InterPro" id="IPR036411">
    <property type="entry name" value="TorD-like_sf"/>
</dbReference>
<sequence length="234" mass="26398">MLATMPFLRKGSTVGRRPFDWKRFRRDGRVVMGANRKDMLFAYAEALRVLVVSLELPTDEYVRAWTDGSLAEGIRSMMACLDLKDGVQVAVMCALEECNVRPPVLGDLRRDHTRLFGHPKAPLVPFYQSQFLAKQRGDEERPLLVVNRTALSLDETYRGAGLAHRPGSTVSGDRMDIELTFLAVLLDRGDVDRARVFVADYLSAWAPNFFRQVEQNADTPEYRFVGVLGEAIFA</sequence>
<dbReference type="AlphaFoldDB" id="A0A7C9JEG3"/>
<evidence type="ECO:0008006" key="3">
    <source>
        <dbReference type="Google" id="ProtNLM"/>
    </source>
</evidence>
<evidence type="ECO:0000313" key="2">
    <source>
        <dbReference type="EMBL" id="NBI35220.1"/>
    </source>
</evidence>
<accession>A0A7C9JEG3</accession>
<evidence type="ECO:0000256" key="1">
    <source>
        <dbReference type="ARBA" id="ARBA00023186"/>
    </source>
</evidence>